<dbReference type="OrthoDB" id="5576441at2759"/>
<dbReference type="EMBL" id="MBFR01000479">
    <property type="protein sequence ID" value="PVU87566.1"/>
    <property type="molecule type" value="Genomic_DNA"/>
</dbReference>
<feature type="region of interest" description="Disordered" evidence="1">
    <location>
        <begin position="315"/>
        <end position="354"/>
    </location>
</feature>
<gene>
    <name evidence="2" type="ORF">BB561_006283</name>
</gene>
<evidence type="ECO:0000313" key="2">
    <source>
        <dbReference type="EMBL" id="PVU87566.1"/>
    </source>
</evidence>
<feature type="compositionally biased region" description="Polar residues" evidence="1">
    <location>
        <begin position="321"/>
        <end position="354"/>
    </location>
</feature>
<name>A0A2T9Y5F3_9FUNG</name>
<dbReference type="STRING" id="133385.A0A2T9Y5F3"/>
<protein>
    <recommendedName>
        <fullName evidence="4">SAP domain-containing protein</fullName>
    </recommendedName>
</protein>
<evidence type="ECO:0000313" key="3">
    <source>
        <dbReference type="Proteomes" id="UP000245383"/>
    </source>
</evidence>
<feature type="compositionally biased region" description="Low complexity" evidence="1">
    <location>
        <begin position="507"/>
        <end position="524"/>
    </location>
</feature>
<feature type="region of interest" description="Disordered" evidence="1">
    <location>
        <begin position="507"/>
        <end position="527"/>
    </location>
</feature>
<evidence type="ECO:0000256" key="1">
    <source>
        <dbReference type="SAM" id="MobiDB-lite"/>
    </source>
</evidence>
<evidence type="ECO:0008006" key="4">
    <source>
        <dbReference type="Google" id="ProtNLM"/>
    </source>
</evidence>
<sequence>MTSCPICSNTITGSLQEISEHVNRCIDSISHKKSLQKDISFSSTSKKNAQFAQRSLRDFYCNNNTHVEPEKFTFCPLCTKNISRMSQALREKHFVKCLTKFNADGTISDSLLSTDIAKLRSCIVCKQPWSAILNDFKAEAQSKLTNLDFLRNKTLHMSQCAELSKIDLRKLLNLILESIENCNIEENTDFSYEDLSPNNINIDINPILMDTKYARVLENEPKKLKPVSSPNESLHLSNNFEFAENRTLKSSEFHPAIPKNNFFNSIKKKSLQGKNNSICSDKPSFKNINLTPTALTTGPKKLDLSLLLTDESEIDNKPFNPDNTGDFSMTASTSNKNYKKSTTNPTQKGSKLTKNQQSYLDDFDYDYQTGLALSASLSHTESNLIGSGDTAISNTTSYINSIPDILGKLPKNKTNSRRFNSTEQSLLTFNTLSPNISMSNFEKKSIIKKKSANKLPISTKVLPTADAKEYLLQRSIALQNLDQEDDFLLNQMHNKLQDSESLNLHNLSSNYNSNRNENNSFDLNYSDDKDENFQYRKVKIPGPFNETIEAKEINDNDFSTKNTDKRQAANSSYIDSLIKGVSQLDINLDSKRSLHKVPSQDQMQTPSYSHYSVRNPSDLANFDLFSQKLEDMQKKYSNILCTILDDYVAKKNNLANQILESYKLSKQKTLLNPTFSETNNPSFTLNSLKDTESTINPKHCSENLSNNFELEKILDYDSKTNYISKIKKDPLHNRVDCTRNDFLHKSKLMYAGNDNKTHDIILPADINPISLNYNDDTRVIELSSSDEQSLDDHRLSKKINQHKIINNNVPRLNLNNTQNKEYSIEIPSYQENFQFEKLSLHANNYNTDSSKFYDLNTCKNLYETTNCNKNTKKMYDNKGGEKKNSLETIIKEFEYTFKDDSSLDSFEISENSSQHSSPTKINRNIGNNIQRRPVKNNKKKDNDLILNESFELNKNILRNTDHSLDQKTNRISSNTSVQKVSVNQKKISSYTLDNNITLCSKKLNILQKLKPKAIPDYTKMTFEQIKIEAKKYGLKTNTSKKLLLLQLNEITTKLNSPSGVETNDPNAANEAINSVGMLRETSTSSVSSELFIKKNKNDAELYSILLKLISEDEEIYSKVVLYRPIDFNFLLEKIHSWQIKCSKPVLQAFLDSQVRNMIRF</sequence>
<accession>A0A2T9Y5F3</accession>
<comment type="caution">
    <text evidence="2">The sequence shown here is derived from an EMBL/GenBank/DDBJ whole genome shotgun (WGS) entry which is preliminary data.</text>
</comment>
<reference evidence="2 3" key="1">
    <citation type="journal article" date="2018" name="MBio">
        <title>Comparative Genomics Reveals the Core Gene Toolbox for the Fungus-Insect Symbiosis.</title>
        <authorList>
            <person name="Wang Y."/>
            <person name="Stata M."/>
            <person name="Wang W."/>
            <person name="Stajich J.E."/>
            <person name="White M.M."/>
            <person name="Moncalvo J.M."/>
        </authorList>
    </citation>
    <scope>NUCLEOTIDE SEQUENCE [LARGE SCALE GENOMIC DNA]</scope>
    <source>
        <strain evidence="2 3">SWE-8-4</strain>
    </source>
</reference>
<organism evidence="2 3">
    <name type="scientific">Smittium simulii</name>
    <dbReference type="NCBI Taxonomy" id="133385"/>
    <lineage>
        <taxon>Eukaryota</taxon>
        <taxon>Fungi</taxon>
        <taxon>Fungi incertae sedis</taxon>
        <taxon>Zoopagomycota</taxon>
        <taxon>Kickxellomycotina</taxon>
        <taxon>Harpellomycetes</taxon>
        <taxon>Harpellales</taxon>
        <taxon>Legeriomycetaceae</taxon>
        <taxon>Smittium</taxon>
    </lineage>
</organism>
<dbReference type="AlphaFoldDB" id="A0A2T9Y5F3"/>
<proteinExistence type="predicted"/>
<keyword evidence="3" id="KW-1185">Reference proteome</keyword>
<dbReference type="Proteomes" id="UP000245383">
    <property type="component" value="Unassembled WGS sequence"/>
</dbReference>